<dbReference type="Proteomes" id="UP000192708">
    <property type="component" value="Unassembled WGS sequence"/>
</dbReference>
<feature type="domain" description="Peptidase M16 C-terminal" evidence="3">
    <location>
        <begin position="202"/>
        <end position="384"/>
    </location>
</feature>
<name>A0A1W2AQT5_9BURK</name>
<sequence>MMKKKMKSTLKTVFLNLIALTLLPLAQFTSAALPIQKIQLDSGATLFFVEARTIPMINIGIDIKAGSVFDPKGKVGVADFAANLLNKGALVQGVKKDEAYLSDKISDLGAVFKASVSNELTSIRMKSLSKATILDEVIAISAEMIANPSFEQKVLSREKSLAVSGLLESQTRPDYLMSEQFTKMLYQGNPLGKMASVEDIKKIDVQDLRKFHQSYYRAKNTNVIIVGDVSTENAIQIANRLTQKMPKGPELDMSVPTFKPLPVKPADVREVHIPHPSTQAHIQMGIDSVPRNHPDYFPLLVGNYILGGGGFVSRLMNEIREKRGLAYSVSSYFIPAKYSGFFSASMQTKKEQSAQAVQLLNQTIGEFAKSGPTDEEIIAAKSNLVNGFALRIDSNNKLLENVANIAWNDLPLNTLDTWTTQIQKVTKEDIQRVFKKYLDSDRMITVVVGGN</sequence>
<keyword evidence="4" id="KW-0378">Hydrolase</keyword>
<accession>A0A1W2AQT5</accession>
<dbReference type="Pfam" id="PF00675">
    <property type="entry name" value="Peptidase_M16"/>
    <property type="match status" value="1"/>
</dbReference>
<dbReference type="InterPro" id="IPR007863">
    <property type="entry name" value="Peptidase_M16_C"/>
</dbReference>
<evidence type="ECO:0000313" key="4">
    <source>
        <dbReference type="EMBL" id="SMC63067.1"/>
    </source>
</evidence>
<dbReference type="InterPro" id="IPR050361">
    <property type="entry name" value="MPP/UQCRC_Complex"/>
</dbReference>
<gene>
    <name evidence="4" type="ORF">SAMN06296008_11026</name>
</gene>
<feature type="signal peptide" evidence="1">
    <location>
        <begin position="1"/>
        <end position="31"/>
    </location>
</feature>
<evidence type="ECO:0000313" key="5">
    <source>
        <dbReference type="Proteomes" id="UP000192708"/>
    </source>
</evidence>
<organism evidence="4 5">
    <name type="scientific">Polynucleobacter kasalickyi</name>
    <dbReference type="NCBI Taxonomy" id="1938817"/>
    <lineage>
        <taxon>Bacteria</taxon>
        <taxon>Pseudomonadati</taxon>
        <taxon>Pseudomonadota</taxon>
        <taxon>Betaproteobacteria</taxon>
        <taxon>Burkholderiales</taxon>
        <taxon>Burkholderiaceae</taxon>
        <taxon>Polynucleobacter</taxon>
    </lineage>
</organism>
<evidence type="ECO:0000259" key="2">
    <source>
        <dbReference type="Pfam" id="PF00675"/>
    </source>
</evidence>
<dbReference type="STRING" id="1938817.SAMN06296008_11026"/>
<keyword evidence="4" id="KW-0645">Protease</keyword>
<dbReference type="GO" id="GO:0046872">
    <property type="term" value="F:metal ion binding"/>
    <property type="evidence" value="ECO:0007669"/>
    <property type="project" value="InterPro"/>
</dbReference>
<reference evidence="4 5" key="1">
    <citation type="submission" date="2017-04" db="EMBL/GenBank/DDBJ databases">
        <authorList>
            <person name="Afonso C.L."/>
            <person name="Miller P.J."/>
            <person name="Scott M.A."/>
            <person name="Spackman E."/>
            <person name="Goraichik I."/>
            <person name="Dimitrov K.M."/>
            <person name="Suarez D.L."/>
            <person name="Swayne D.E."/>
        </authorList>
    </citation>
    <scope>NUCLEOTIDE SEQUENCE [LARGE SCALE GENOMIC DNA]</scope>
    <source>
        <strain evidence="4 5">VK13</strain>
    </source>
</reference>
<evidence type="ECO:0000259" key="3">
    <source>
        <dbReference type="Pfam" id="PF05193"/>
    </source>
</evidence>
<proteinExistence type="predicted"/>
<keyword evidence="1" id="KW-0732">Signal</keyword>
<dbReference type="SUPFAM" id="SSF63411">
    <property type="entry name" value="LuxS/MPP-like metallohydrolase"/>
    <property type="match status" value="2"/>
</dbReference>
<dbReference type="InterPro" id="IPR011765">
    <property type="entry name" value="Pept_M16_N"/>
</dbReference>
<feature type="chain" id="PRO_5010719894" evidence="1">
    <location>
        <begin position="32"/>
        <end position="451"/>
    </location>
</feature>
<dbReference type="GO" id="GO:0006508">
    <property type="term" value="P:proteolysis"/>
    <property type="evidence" value="ECO:0007669"/>
    <property type="project" value="UniProtKB-KW"/>
</dbReference>
<dbReference type="EMBL" id="FWXJ01000010">
    <property type="protein sequence ID" value="SMC63067.1"/>
    <property type="molecule type" value="Genomic_DNA"/>
</dbReference>
<dbReference type="GO" id="GO:0008233">
    <property type="term" value="F:peptidase activity"/>
    <property type="evidence" value="ECO:0007669"/>
    <property type="project" value="UniProtKB-KW"/>
</dbReference>
<dbReference type="InterPro" id="IPR011249">
    <property type="entry name" value="Metalloenz_LuxS/M16"/>
</dbReference>
<evidence type="ECO:0000256" key="1">
    <source>
        <dbReference type="SAM" id="SignalP"/>
    </source>
</evidence>
<dbReference type="Gene3D" id="3.30.830.10">
    <property type="entry name" value="Metalloenzyme, LuxS/M16 peptidase-like"/>
    <property type="match status" value="2"/>
</dbReference>
<feature type="domain" description="Peptidase M16 N-terminal" evidence="2">
    <location>
        <begin position="55"/>
        <end position="193"/>
    </location>
</feature>
<dbReference type="AlphaFoldDB" id="A0A1W2AQT5"/>
<keyword evidence="5" id="KW-1185">Reference proteome</keyword>
<dbReference type="PANTHER" id="PTHR11851">
    <property type="entry name" value="METALLOPROTEASE"/>
    <property type="match status" value="1"/>
</dbReference>
<dbReference type="Pfam" id="PF05193">
    <property type="entry name" value="Peptidase_M16_C"/>
    <property type="match status" value="1"/>
</dbReference>
<dbReference type="PANTHER" id="PTHR11851:SF224">
    <property type="entry name" value="PROCESSING PROTEASE"/>
    <property type="match status" value="1"/>
</dbReference>
<protein>
    <submittedName>
        <fullName evidence="4">Zinc protease</fullName>
    </submittedName>
</protein>